<name>A0A418XPI4_9PSED</name>
<feature type="signal peptide" evidence="1">
    <location>
        <begin position="1"/>
        <end position="18"/>
    </location>
</feature>
<gene>
    <name evidence="2" type="ORF">D3879_05800</name>
</gene>
<keyword evidence="3" id="KW-1185">Reference proteome</keyword>
<evidence type="ECO:0000313" key="3">
    <source>
        <dbReference type="Proteomes" id="UP000284021"/>
    </source>
</evidence>
<dbReference type="AlphaFoldDB" id="A0A418XPI4"/>
<reference evidence="2 3" key="1">
    <citation type="submission" date="2018-09" db="EMBL/GenBank/DDBJ databases">
        <authorList>
            <person name="Zhu H."/>
        </authorList>
    </citation>
    <scope>NUCLEOTIDE SEQUENCE [LARGE SCALE GENOMIC DNA]</scope>
    <source>
        <strain evidence="2 3">K1S02-6</strain>
    </source>
</reference>
<comment type="caution">
    <text evidence="2">The sequence shown here is derived from an EMBL/GenBank/DDBJ whole genome shotgun (WGS) entry which is preliminary data.</text>
</comment>
<evidence type="ECO:0000256" key="1">
    <source>
        <dbReference type="SAM" id="SignalP"/>
    </source>
</evidence>
<organism evidence="2 3">
    <name type="scientific">Pseudomonas cavernicola</name>
    <dbReference type="NCBI Taxonomy" id="2320866"/>
    <lineage>
        <taxon>Bacteria</taxon>
        <taxon>Pseudomonadati</taxon>
        <taxon>Pseudomonadota</taxon>
        <taxon>Gammaproteobacteria</taxon>
        <taxon>Pseudomonadales</taxon>
        <taxon>Pseudomonadaceae</taxon>
        <taxon>Pseudomonas</taxon>
    </lineage>
</organism>
<dbReference type="InterPro" id="IPR050263">
    <property type="entry name" value="Bact_Fimbrial_Adh_Pro"/>
</dbReference>
<proteinExistence type="predicted"/>
<dbReference type="PANTHER" id="PTHR33420">
    <property type="entry name" value="FIMBRIAL SUBUNIT ELFA-RELATED"/>
    <property type="match status" value="1"/>
</dbReference>
<feature type="chain" id="PRO_5019491770" evidence="1">
    <location>
        <begin position="19"/>
        <end position="178"/>
    </location>
</feature>
<dbReference type="GO" id="GO:0009289">
    <property type="term" value="C:pilus"/>
    <property type="evidence" value="ECO:0007669"/>
    <property type="project" value="InterPro"/>
</dbReference>
<dbReference type="OrthoDB" id="5906753at2"/>
<keyword evidence="1" id="KW-0732">Signal</keyword>
<dbReference type="Proteomes" id="UP000284021">
    <property type="component" value="Unassembled WGS sequence"/>
</dbReference>
<dbReference type="Gene3D" id="2.60.40.1090">
    <property type="entry name" value="Fimbrial-type adhesion domain"/>
    <property type="match status" value="1"/>
</dbReference>
<dbReference type="PANTHER" id="PTHR33420:SF10">
    <property type="entry name" value="FIMBRIAE MAJOR SUBUNIT"/>
    <property type="match status" value="1"/>
</dbReference>
<accession>A0A418XPI4</accession>
<dbReference type="InterPro" id="IPR008966">
    <property type="entry name" value="Adhesion_dom_sf"/>
</dbReference>
<dbReference type="GO" id="GO:0043709">
    <property type="term" value="P:cell adhesion involved in single-species biofilm formation"/>
    <property type="evidence" value="ECO:0007669"/>
    <property type="project" value="TreeGrafter"/>
</dbReference>
<dbReference type="InterPro" id="IPR036937">
    <property type="entry name" value="Adhesion_dom_fimbrial_sf"/>
</dbReference>
<dbReference type="SUPFAM" id="SSF49401">
    <property type="entry name" value="Bacterial adhesins"/>
    <property type="match status" value="1"/>
</dbReference>
<evidence type="ECO:0000313" key="2">
    <source>
        <dbReference type="EMBL" id="RJG14347.1"/>
    </source>
</evidence>
<protein>
    <submittedName>
        <fullName evidence="2">Type 1 fimbrial protein</fullName>
    </submittedName>
</protein>
<dbReference type="EMBL" id="QYUR01000002">
    <property type="protein sequence ID" value="RJG14347.1"/>
    <property type="molecule type" value="Genomic_DNA"/>
</dbReference>
<sequence length="178" mass="17251">MKKLIALAVIAAPGFAAAAPSANTINFLGEVTAQTCQVTINGNATTPVVLLPTVQASTLAAAGSVVGETPFTLGVTGCVAPTSAAQAIKAVFVGNNVTSSGNLGNTAAGGATNVELQILNGVAGTPVNLSSPATVAGISLPVGATSASHDYAVQYKSVPGGATAGAVTSSMQYTVSYQ</sequence>